<dbReference type="SUPFAM" id="SSF88659">
    <property type="entry name" value="Sigma3 and sigma4 domains of RNA polymerase sigma factors"/>
    <property type="match status" value="1"/>
</dbReference>
<dbReference type="EMBL" id="JBHSAS010000033">
    <property type="protein sequence ID" value="MFC4029461.1"/>
    <property type="molecule type" value="Genomic_DNA"/>
</dbReference>
<keyword evidence="3" id="KW-0731">Sigma factor</keyword>
<proteinExistence type="inferred from homology"/>
<reference evidence="8" key="1">
    <citation type="journal article" date="2019" name="Int. J. Syst. Evol. Microbiol.">
        <title>The Global Catalogue of Microorganisms (GCM) 10K type strain sequencing project: providing services to taxonomists for standard genome sequencing and annotation.</title>
        <authorList>
            <consortium name="The Broad Institute Genomics Platform"/>
            <consortium name="The Broad Institute Genome Sequencing Center for Infectious Disease"/>
            <person name="Wu L."/>
            <person name="Ma J."/>
        </authorList>
    </citation>
    <scope>NUCLEOTIDE SEQUENCE [LARGE SCALE GENOMIC DNA]</scope>
    <source>
        <strain evidence="8">CECT 9128</strain>
    </source>
</reference>
<dbReference type="InterPro" id="IPR013325">
    <property type="entry name" value="RNA_pol_sigma_r2"/>
</dbReference>
<evidence type="ECO:0000259" key="6">
    <source>
        <dbReference type="Pfam" id="PF08281"/>
    </source>
</evidence>
<evidence type="ECO:0000256" key="2">
    <source>
        <dbReference type="ARBA" id="ARBA00023015"/>
    </source>
</evidence>
<dbReference type="Pfam" id="PF04542">
    <property type="entry name" value="Sigma70_r2"/>
    <property type="match status" value="1"/>
</dbReference>
<dbReference type="InterPro" id="IPR039425">
    <property type="entry name" value="RNA_pol_sigma-70-like"/>
</dbReference>
<dbReference type="SUPFAM" id="SSF88946">
    <property type="entry name" value="Sigma2 domain of RNA polymerase sigma factors"/>
    <property type="match status" value="1"/>
</dbReference>
<dbReference type="NCBIfam" id="TIGR02937">
    <property type="entry name" value="sigma70-ECF"/>
    <property type="match status" value="1"/>
</dbReference>
<sequence>MDDELLKTLKEGDKRALTALYNKYWKMLYISSFNLLNKRETCEEIIQDVFIDLWNNRSKVEIRVSLKSYLFACVRYKVFSEFRKSKTLHVELFENIDSRLQQVTPESKIIHEELKEHIKVVVNNLPEKCQNVYKLSRYEQLTHKEISEKLGVSTKTVENHITIALKILRSSLGDIYFIVLLFHL</sequence>
<keyword evidence="4" id="KW-0804">Transcription</keyword>
<comment type="caution">
    <text evidence="7">The sequence shown here is derived from an EMBL/GenBank/DDBJ whole genome shotgun (WGS) entry which is preliminary data.</text>
</comment>
<dbReference type="PANTHER" id="PTHR43133">
    <property type="entry name" value="RNA POLYMERASE ECF-TYPE SIGMA FACTO"/>
    <property type="match status" value="1"/>
</dbReference>
<comment type="similarity">
    <text evidence="1">Belongs to the sigma-70 factor family. ECF subfamily.</text>
</comment>
<dbReference type="RefSeq" id="WP_290230490.1">
    <property type="nucleotide sequence ID" value="NZ_JAUFPZ010000002.1"/>
</dbReference>
<dbReference type="InterPro" id="IPR007627">
    <property type="entry name" value="RNA_pol_sigma70_r2"/>
</dbReference>
<name>A0ABV8HGI9_9FLAO</name>
<dbReference type="Gene3D" id="1.10.1740.10">
    <property type="match status" value="1"/>
</dbReference>
<dbReference type="NCBIfam" id="TIGR02985">
    <property type="entry name" value="Sig70_bacteroi1"/>
    <property type="match status" value="1"/>
</dbReference>
<evidence type="ECO:0000256" key="1">
    <source>
        <dbReference type="ARBA" id="ARBA00010641"/>
    </source>
</evidence>
<accession>A0ABV8HGI9</accession>
<evidence type="ECO:0000313" key="7">
    <source>
        <dbReference type="EMBL" id="MFC4029461.1"/>
    </source>
</evidence>
<dbReference type="Proteomes" id="UP001595793">
    <property type="component" value="Unassembled WGS sequence"/>
</dbReference>
<feature type="domain" description="RNA polymerase sigma-70 region 2" evidence="5">
    <location>
        <begin position="20"/>
        <end position="86"/>
    </location>
</feature>
<protein>
    <submittedName>
        <fullName evidence="7">RNA polymerase sigma-70 factor</fullName>
    </submittedName>
</protein>
<keyword evidence="2" id="KW-0805">Transcription regulation</keyword>
<evidence type="ECO:0000256" key="3">
    <source>
        <dbReference type="ARBA" id="ARBA00023082"/>
    </source>
</evidence>
<dbReference type="InterPro" id="IPR013249">
    <property type="entry name" value="RNA_pol_sigma70_r4_t2"/>
</dbReference>
<dbReference type="InterPro" id="IPR013324">
    <property type="entry name" value="RNA_pol_sigma_r3/r4-like"/>
</dbReference>
<dbReference type="Gene3D" id="1.10.10.10">
    <property type="entry name" value="Winged helix-like DNA-binding domain superfamily/Winged helix DNA-binding domain"/>
    <property type="match status" value="1"/>
</dbReference>
<gene>
    <name evidence="7" type="ORF">ACFOS1_18735</name>
</gene>
<dbReference type="PANTHER" id="PTHR43133:SF46">
    <property type="entry name" value="RNA POLYMERASE SIGMA-70 FACTOR ECF SUBFAMILY"/>
    <property type="match status" value="1"/>
</dbReference>
<organism evidence="7 8">
    <name type="scientific">Zunongwangia endophytica</name>
    <dbReference type="NCBI Taxonomy" id="1808945"/>
    <lineage>
        <taxon>Bacteria</taxon>
        <taxon>Pseudomonadati</taxon>
        <taxon>Bacteroidota</taxon>
        <taxon>Flavobacteriia</taxon>
        <taxon>Flavobacteriales</taxon>
        <taxon>Flavobacteriaceae</taxon>
        <taxon>Zunongwangia</taxon>
    </lineage>
</organism>
<evidence type="ECO:0000313" key="8">
    <source>
        <dbReference type="Proteomes" id="UP001595793"/>
    </source>
</evidence>
<dbReference type="InterPro" id="IPR036388">
    <property type="entry name" value="WH-like_DNA-bd_sf"/>
</dbReference>
<evidence type="ECO:0000259" key="5">
    <source>
        <dbReference type="Pfam" id="PF04542"/>
    </source>
</evidence>
<feature type="domain" description="RNA polymerase sigma factor 70 region 4 type 2" evidence="6">
    <location>
        <begin position="121"/>
        <end position="166"/>
    </location>
</feature>
<evidence type="ECO:0000256" key="4">
    <source>
        <dbReference type="ARBA" id="ARBA00023163"/>
    </source>
</evidence>
<dbReference type="InterPro" id="IPR014284">
    <property type="entry name" value="RNA_pol_sigma-70_dom"/>
</dbReference>
<dbReference type="InterPro" id="IPR014327">
    <property type="entry name" value="RNA_pol_sigma70_bacteroid"/>
</dbReference>
<keyword evidence="8" id="KW-1185">Reference proteome</keyword>
<dbReference type="Pfam" id="PF08281">
    <property type="entry name" value="Sigma70_r4_2"/>
    <property type="match status" value="1"/>
</dbReference>